<evidence type="ECO:0000313" key="7">
    <source>
        <dbReference type="Proteomes" id="UP000199628"/>
    </source>
</evidence>
<evidence type="ECO:0000256" key="2">
    <source>
        <dbReference type="ARBA" id="ARBA00022603"/>
    </source>
</evidence>
<evidence type="ECO:0000313" key="6">
    <source>
        <dbReference type="EMBL" id="SDD41961.1"/>
    </source>
</evidence>
<dbReference type="EMBL" id="FMZV01000007">
    <property type="protein sequence ID" value="SDD41961.1"/>
    <property type="molecule type" value="Genomic_DNA"/>
</dbReference>
<evidence type="ECO:0000256" key="1">
    <source>
        <dbReference type="ARBA" id="ARBA00007137"/>
    </source>
</evidence>
<proteinExistence type="inferred from homology"/>
<dbReference type="RefSeq" id="WP_093031430.1">
    <property type="nucleotide sequence ID" value="NZ_FMZV01000007.1"/>
</dbReference>
<keyword evidence="3 4" id="KW-0808">Transferase</keyword>
<protein>
    <recommendedName>
        <fullName evidence="4">Methyltransferase</fullName>
        <ecNumber evidence="4">2.1.1.-</ecNumber>
    </recommendedName>
</protein>
<evidence type="ECO:0000256" key="4">
    <source>
        <dbReference type="PIRNR" id="PIRNR037567"/>
    </source>
</evidence>
<dbReference type="OrthoDB" id="5713681at2"/>
<name>A0A1G6UL11_9RHOB</name>
<dbReference type="EC" id="2.1.1.-" evidence="4"/>
<dbReference type="InterPro" id="IPR038601">
    <property type="entry name" value="MttB-like_sf"/>
</dbReference>
<evidence type="ECO:0000256" key="3">
    <source>
        <dbReference type="ARBA" id="ARBA00022679"/>
    </source>
</evidence>
<dbReference type="Proteomes" id="UP000199628">
    <property type="component" value="Unassembled WGS sequence"/>
</dbReference>
<dbReference type="InterPro" id="IPR010426">
    <property type="entry name" value="MTTB_MeTrfase"/>
</dbReference>
<organism evidence="6 7">
    <name type="scientific">Ruegeria marina</name>
    <dbReference type="NCBI Taxonomy" id="639004"/>
    <lineage>
        <taxon>Bacteria</taxon>
        <taxon>Pseudomonadati</taxon>
        <taxon>Pseudomonadota</taxon>
        <taxon>Alphaproteobacteria</taxon>
        <taxon>Rhodobacterales</taxon>
        <taxon>Roseobacteraceae</taxon>
        <taxon>Ruegeria</taxon>
    </lineage>
</organism>
<keyword evidence="7" id="KW-1185">Reference proteome</keyword>
<dbReference type="GO" id="GO:0015948">
    <property type="term" value="P:methanogenesis"/>
    <property type="evidence" value="ECO:0007669"/>
    <property type="project" value="UniProtKB-UniRule"/>
</dbReference>
<gene>
    <name evidence="6" type="ORF">SAMN04488239_107101</name>
</gene>
<dbReference type="PIRSF" id="PIRSF037567">
    <property type="entry name" value="MTTB_MeTrfase"/>
    <property type="match status" value="1"/>
</dbReference>
<dbReference type="Gene3D" id="3.20.20.480">
    <property type="entry name" value="Trimethylamine methyltransferase-like"/>
    <property type="match status" value="1"/>
</dbReference>
<evidence type="ECO:0000256" key="5">
    <source>
        <dbReference type="SAM" id="MobiDB-lite"/>
    </source>
</evidence>
<reference evidence="7" key="1">
    <citation type="submission" date="2016-10" db="EMBL/GenBank/DDBJ databases">
        <authorList>
            <person name="Varghese N."/>
            <person name="Submissions S."/>
        </authorList>
    </citation>
    <scope>NUCLEOTIDE SEQUENCE [LARGE SCALE GENOMIC DNA]</scope>
    <source>
        <strain evidence="7">CGMCC 1.9108</strain>
    </source>
</reference>
<sequence length="516" mass="56029">MTGNESEAALQRRSKNRRSGTAPVSQRKTNYRQLRNPFPVMSVFSDDEAVNMHETALRMLEELGMKVLLPEAVQIYRAAGARVEGDMVYLGREIVQAALASAPRSIHCRGGNAERDIVLELGALAFQPGAGAPHATDLKRGRRPGSARDYEEYTRIGHHFDVFQMMSPSVEPQDVPVHLRHYFTTLTQLDLTDKLPFLFARGTPQTRDNFEMLKIARGLDDDMFQAGVYAFTIINTNSPRTLDIPMAQGLIDFARQGQLSIVTPFTLMGAMAPITVAGAITLSHAECLAAITLAQLTRPGAPVCYGTFTSNVDMKSGAPAFGTPEHFQASLAAGQMARLLGLPWRSAAGSAANLNDVQAANENQLGLWGCLLSGATIIIHSAGWLEGGLSVSYEKIVTDVEVLNMVAELCAGRKAGVNEIGFANALAHVAPSGHFFSAPQTMERYSTEFYEPIVHDYANFGTWTERGGKDATIRATDVWEAILASPRKSAISSDRLDALRAFIDKRTMEGGAPPES</sequence>
<dbReference type="GO" id="GO:0008168">
    <property type="term" value="F:methyltransferase activity"/>
    <property type="evidence" value="ECO:0007669"/>
    <property type="project" value="UniProtKB-KW"/>
</dbReference>
<dbReference type="GO" id="GO:0032259">
    <property type="term" value="P:methylation"/>
    <property type="evidence" value="ECO:0007669"/>
    <property type="project" value="UniProtKB-KW"/>
</dbReference>
<dbReference type="STRING" id="639004.SAMN04488239_107101"/>
<keyword evidence="2 6" id="KW-0489">Methyltransferase</keyword>
<dbReference type="AlphaFoldDB" id="A0A1G6UL11"/>
<feature type="region of interest" description="Disordered" evidence="5">
    <location>
        <begin position="1"/>
        <end position="31"/>
    </location>
</feature>
<comment type="similarity">
    <text evidence="1 4">Belongs to the trimethylamine methyltransferase family.</text>
</comment>
<dbReference type="Pfam" id="PF06253">
    <property type="entry name" value="MTTB"/>
    <property type="match status" value="1"/>
</dbReference>
<accession>A0A1G6UL11</accession>
<feature type="compositionally biased region" description="Polar residues" evidence="5">
    <location>
        <begin position="22"/>
        <end position="31"/>
    </location>
</feature>